<dbReference type="Pfam" id="PF24864">
    <property type="entry name" value="DUF7730"/>
    <property type="match status" value="1"/>
</dbReference>
<comment type="caution">
    <text evidence="3">The sequence shown here is derived from an EMBL/GenBank/DDBJ whole genome shotgun (WGS) entry which is preliminary data.</text>
</comment>
<sequence>MSSRIYETFQYLLNLLRSSRFHLLRFLHLIAHCILQSWPARTQKPSLAPKSRPSALPAIRPRALTAPSTPRTTPSTRESPPTTSTQLQSPLFHLPLEIRRLVYRHTLVSGVTHIVRLGPRLGHVRCRDLHHVRPWPHRCWGTAVTGSDLYHVSHDELLNDEETEEDKRGLLPLVMACRRIYTEAIPVLYGDNTFSMLHLESMIFLADTILPQRLNGIRSVELGWFFYIPYPLYTRKFPPMDYPPYDIATWERVWFILANMEGLMRLRVDLVGRWIEPLTADEERQLLGPAMEVKRPRMWDMRIDWEDAEVDWEAQGAPFRIVRDERTWDAGNMTSVWNA</sequence>
<dbReference type="InterPro" id="IPR056632">
    <property type="entry name" value="DUF7730"/>
</dbReference>
<feature type="region of interest" description="Disordered" evidence="1">
    <location>
        <begin position="43"/>
        <end position="87"/>
    </location>
</feature>
<dbReference type="Proteomes" id="UP000664203">
    <property type="component" value="Unassembled WGS sequence"/>
</dbReference>
<evidence type="ECO:0000256" key="1">
    <source>
        <dbReference type="SAM" id="MobiDB-lite"/>
    </source>
</evidence>
<name>A0A8H3GD41_9LECA</name>
<keyword evidence="4" id="KW-1185">Reference proteome</keyword>
<dbReference type="PANTHER" id="PTHR38790">
    <property type="entry name" value="2EXR DOMAIN-CONTAINING PROTEIN-RELATED"/>
    <property type="match status" value="1"/>
</dbReference>
<evidence type="ECO:0000313" key="4">
    <source>
        <dbReference type="Proteomes" id="UP000664203"/>
    </source>
</evidence>
<dbReference type="OrthoDB" id="4757095at2759"/>
<accession>A0A8H3GD41</accession>
<dbReference type="AlphaFoldDB" id="A0A8H3GD41"/>
<feature type="domain" description="DUF7730" evidence="2">
    <location>
        <begin position="85"/>
        <end position="323"/>
    </location>
</feature>
<reference evidence="3" key="1">
    <citation type="submission" date="2021-03" db="EMBL/GenBank/DDBJ databases">
        <authorList>
            <person name="Tagirdzhanova G."/>
        </authorList>
    </citation>
    <scope>NUCLEOTIDE SEQUENCE</scope>
</reference>
<organism evidence="3 4">
    <name type="scientific">Alectoria fallacina</name>
    <dbReference type="NCBI Taxonomy" id="1903189"/>
    <lineage>
        <taxon>Eukaryota</taxon>
        <taxon>Fungi</taxon>
        <taxon>Dikarya</taxon>
        <taxon>Ascomycota</taxon>
        <taxon>Pezizomycotina</taxon>
        <taxon>Lecanoromycetes</taxon>
        <taxon>OSLEUM clade</taxon>
        <taxon>Lecanoromycetidae</taxon>
        <taxon>Lecanorales</taxon>
        <taxon>Lecanorineae</taxon>
        <taxon>Parmeliaceae</taxon>
        <taxon>Alectoria</taxon>
    </lineage>
</organism>
<feature type="compositionally biased region" description="Low complexity" evidence="1">
    <location>
        <begin position="60"/>
        <end position="85"/>
    </location>
</feature>
<gene>
    <name evidence="3" type="ORF">ALECFALPRED_007486</name>
</gene>
<proteinExistence type="predicted"/>
<evidence type="ECO:0000313" key="3">
    <source>
        <dbReference type="EMBL" id="CAF9938046.1"/>
    </source>
</evidence>
<protein>
    <recommendedName>
        <fullName evidence="2">DUF7730 domain-containing protein</fullName>
    </recommendedName>
</protein>
<dbReference type="EMBL" id="CAJPDR010000497">
    <property type="protein sequence ID" value="CAF9938046.1"/>
    <property type="molecule type" value="Genomic_DNA"/>
</dbReference>
<evidence type="ECO:0000259" key="2">
    <source>
        <dbReference type="Pfam" id="PF24864"/>
    </source>
</evidence>